<evidence type="ECO:0000313" key="1">
    <source>
        <dbReference type="EMBL" id="CAB4908084.1"/>
    </source>
</evidence>
<dbReference type="InterPro" id="IPR027417">
    <property type="entry name" value="P-loop_NTPase"/>
</dbReference>
<name>A0A6J7GLT2_9ZZZZ</name>
<dbReference type="SUPFAM" id="SSF52540">
    <property type="entry name" value="P-loop containing nucleoside triphosphate hydrolases"/>
    <property type="match status" value="1"/>
</dbReference>
<dbReference type="Pfam" id="PF13469">
    <property type="entry name" value="Sulfotransfer_3"/>
    <property type="match status" value="1"/>
</dbReference>
<protein>
    <submittedName>
        <fullName evidence="1">Unannotated protein</fullName>
    </submittedName>
</protein>
<dbReference type="AlphaFoldDB" id="A0A6J7GLT2"/>
<accession>A0A6J7GLT2</accession>
<dbReference type="Gene3D" id="3.40.50.300">
    <property type="entry name" value="P-loop containing nucleotide triphosphate hydrolases"/>
    <property type="match status" value="1"/>
</dbReference>
<proteinExistence type="predicted"/>
<reference evidence="1" key="1">
    <citation type="submission" date="2020-05" db="EMBL/GenBank/DDBJ databases">
        <authorList>
            <person name="Chiriac C."/>
            <person name="Salcher M."/>
            <person name="Ghai R."/>
            <person name="Kavagutti S V."/>
        </authorList>
    </citation>
    <scope>NUCLEOTIDE SEQUENCE</scope>
</reference>
<gene>
    <name evidence="1" type="ORF">UFOPK3610_00588</name>
</gene>
<organism evidence="1">
    <name type="scientific">freshwater metagenome</name>
    <dbReference type="NCBI Taxonomy" id="449393"/>
    <lineage>
        <taxon>unclassified sequences</taxon>
        <taxon>metagenomes</taxon>
        <taxon>ecological metagenomes</taxon>
    </lineage>
</organism>
<sequence length="267" mass="30020">MLLNPVLDNARPLMVVGLPRCGTRFIANAFNKHPAVHLNGEIPHVTMKAAIEFVTATDEFFTSRDRVLTNRDNAYVTIESGWTTQRRELLYTMWASLPKSVPVALPDHSVGWYGHKTPNHDQFWEFYRDFFGGSGPKYVFCMRGFADNYISRDAIGAKPIAQVAKQYRAAVNRYADMKEALGDDVSLFILEDLREGGVDYLREVLFDRLSIPVSADVLTVIDPHTPANSSAQKGIEKRSLNDAERAFIAKNRDLVEALDAARSAQRI</sequence>
<dbReference type="EMBL" id="CAFBMR010000014">
    <property type="protein sequence ID" value="CAB4908084.1"/>
    <property type="molecule type" value="Genomic_DNA"/>
</dbReference>